<dbReference type="AlphaFoldDB" id="A0AAW7XQT2"/>
<evidence type="ECO:0008006" key="3">
    <source>
        <dbReference type="Google" id="ProtNLM"/>
    </source>
</evidence>
<dbReference type="EMBL" id="JAUOPJ010000001">
    <property type="protein sequence ID" value="MDO6455614.1"/>
    <property type="molecule type" value="Genomic_DNA"/>
</dbReference>
<evidence type="ECO:0000313" key="1">
    <source>
        <dbReference type="EMBL" id="MDO6455614.1"/>
    </source>
</evidence>
<sequence>MEIRLEAEFAFISITYLHAVLPEIAVSRILKSSQMTTEEDDMNEHDTDTALIFATSVMKEVAELPASKLRDNELRALCAEVQEIVGQPEAPDMAPVVP</sequence>
<organism evidence="1 2">
    <name type="scientific">Celeribacter halophilus</name>
    <dbReference type="NCBI Taxonomy" id="576117"/>
    <lineage>
        <taxon>Bacteria</taxon>
        <taxon>Pseudomonadati</taxon>
        <taxon>Pseudomonadota</taxon>
        <taxon>Alphaproteobacteria</taxon>
        <taxon>Rhodobacterales</taxon>
        <taxon>Roseobacteraceae</taxon>
        <taxon>Celeribacter</taxon>
    </lineage>
</organism>
<dbReference type="Proteomes" id="UP001169823">
    <property type="component" value="Unassembled WGS sequence"/>
</dbReference>
<reference evidence="1" key="1">
    <citation type="submission" date="2023-07" db="EMBL/GenBank/DDBJ databases">
        <title>Genome content predicts the carbon catabolic preferences of heterotrophic bacteria.</title>
        <authorList>
            <person name="Gralka M."/>
        </authorList>
    </citation>
    <scope>NUCLEOTIDE SEQUENCE</scope>
    <source>
        <strain evidence="1">I2M02</strain>
    </source>
</reference>
<accession>A0AAW7XQT2</accession>
<comment type="caution">
    <text evidence="1">The sequence shown here is derived from an EMBL/GenBank/DDBJ whole genome shotgun (WGS) entry which is preliminary data.</text>
</comment>
<gene>
    <name evidence="1" type="ORF">Q4494_00865</name>
</gene>
<evidence type="ECO:0000313" key="2">
    <source>
        <dbReference type="Proteomes" id="UP001169823"/>
    </source>
</evidence>
<name>A0AAW7XQT2_9RHOB</name>
<proteinExistence type="predicted"/>
<protein>
    <recommendedName>
        <fullName evidence="3">Phage tail assembly chaperone protein, E, or 41 or 14</fullName>
    </recommendedName>
</protein>
<dbReference type="RefSeq" id="WP_303493938.1">
    <property type="nucleotide sequence ID" value="NZ_JAUOPJ010000001.1"/>
</dbReference>